<evidence type="ECO:0000313" key="2">
    <source>
        <dbReference type="EMBL" id="SVE58171.1"/>
    </source>
</evidence>
<name>A0A383EN23_9ZZZZ</name>
<protein>
    <submittedName>
        <fullName evidence="2">Uncharacterized protein</fullName>
    </submittedName>
</protein>
<organism evidence="2">
    <name type="scientific">marine metagenome</name>
    <dbReference type="NCBI Taxonomy" id="408172"/>
    <lineage>
        <taxon>unclassified sequences</taxon>
        <taxon>metagenomes</taxon>
        <taxon>ecological metagenomes</taxon>
    </lineage>
</organism>
<reference evidence="2" key="1">
    <citation type="submission" date="2018-05" db="EMBL/GenBank/DDBJ databases">
        <authorList>
            <person name="Lanie J.A."/>
            <person name="Ng W.-L."/>
            <person name="Kazmierczak K.M."/>
            <person name="Andrzejewski T.M."/>
            <person name="Davidsen T.M."/>
            <person name="Wayne K.J."/>
            <person name="Tettelin H."/>
            <person name="Glass J.I."/>
            <person name="Rusch D."/>
            <person name="Podicherti R."/>
            <person name="Tsui H.-C.T."/>
            <person name="Winkler M.E."/>
        </authorList>
    </citation>
    <scope>NUCLEOTIDE SEQUENCE</scope>
</reference>
<dbReference type="EMBL" id="UINC01227339">
    <property type="protein sequence ID" value="SVE58171.1"/>
    <property type="molecule type" value="Genomic_DNA"/>
</dbReference>
<evidence type="ECO:0000256" key="1">
    <source>
        <dbReference type="SAM" id="MobiDB-lite"/>
    </source>
</evidence>
<gene>
    <name evidence="2" type="ORF">METZ01_LOCUS511025</name>
</gene>
<sequence length="52" mass="5501">MGPFSALTHFAFRTSLLGLTSSAAIPHAPVPTAVAPMDVSSDTTPKWRGKEF</sequence>
<accession>A0A383EN23</accession>
<proteinExistence type="predicted"/>
<dbReference type="AlphaFoldDB" id="A0A383EN23"/>
<feature type="region of interest" description="Disordered" evidence="1">
    <location>
        <begin position="33"/>
        <end position="52"/>
    </location>
</feature>